<dbReference type="EMBL" id="NIDE01000001">
    <property type="protein sequence ID" value="OWK47527.1"/>
    <property type="molecule type" value="Genomic_DNA"/>
</dbReference>
<dbReference type="SUPFAM" id="SSF56059">
    <property type="entry name" value="Glutathione synthetase ATP-binding domain-like"/>
    <property type="match status" value="1"/>
</dbReference>
<dbReference type="Proteomes" id="UP000214646">
    <property type="component" value="Unassembled WGS sequence"/>
</dbReference>
<protein>
    <recommendedName>
        <fullName evidence="3">ATP-grasp domain-containing protein</fullName>
    </recommendedName>
</protein>
<evidence type="ECO:0000313" key="1">
    <source>
        <dbReference type="EMBL" id="OWK47527.1"/>
    </source>
</evidence>
<proteinExistence type="predicted"/>
<comment type="caution">
    <text evidence="1">The sequence shown here is derived from an EMBL/GenBank/DDBJ whole genome shotgun (WGS) entry which is preliminary data.</text>
</comment>
<dbReference type="RefSeq" id="WP_088252615.1">
    <property type="nucleotide sequence ID" value="NZ_NIDE01000001.1"/>
</dbReference>
<sequence length="255" mass="28267">MSSDNVLLIGLDAPEVAEIRDRVTRPLIVSETLPKLQMHDGDLFVYDWARSGRFVPVSKVVFHAIFENDLPILAALALWGGPCLPGAHGMLDCRPRIPNLARVRKVSRFAAVPRGYADRGTTFTADRPTIAKWGEWHCGEGKEKFVGEWNCTEPTLFEPFLEGEAVRVQLIGTIPFQIRLGGDDWKKSLHHKTAAVTAIDPDLLADTFALQAHFGLEVCAVDYIVAPDGTKHLLELNHIPNVLGQFEIFPKILAV</sequence>
<evidence type="ECO:0008006" key="3">
    <source>
        <dbReference type="Google" id="ProtNLM"/>
    </source>
</evidence>
<accession>A0A225EH61</accession>
<name>A0A225EH61_9BACT</name>
<gene>
    <name evidence="1" type="ORF">FRUB_01226</name>
</gene>
<organism evidence="1 2">
    <name type="scientific">Fimbriiglobus ruber</name>
    <dbReference type="NCBI Taxonomy" id="1908690"/>
    <lineage>
        <taxon>Bacteria</taxon>
        <taxon>Pseudomonadati</taxon>
        <taxon>Planctomycetota</taxon>
        <taxon>Planctomycetia</taxon>
        <taxon>Gemmatales</taxon>
        <taxon>Gemmataceae</taxon>
        <taxon>Fimbriiglobus</taxon>
    </lineage>
</organism>
<evidence type="ECO:0000313" key="2">
    <source>
        <dbReference type="Proteomes" id="UP000214646"/>
    </source>
</evidence>
<reference evidence="2" key="1">
    <citation type="submission" date="2017-06" db="EMBL/GenBank/DDBJ databases">
        <title>Genome analysis of Fimbriiglobus ruber SP5, the first member of the order Planctomycetales with confirmed chitinolytic capability.</title>
        <authorList>
            <person name="Ravin N.V."/>
            <person name="Rakitin A.L."/>
            <person name="Ivanova A.A."/>
            <person name="Beletsky A.V."/>
            <person name="Kulichevskaya I.S."/>
            <person name="Mardanov A.V."/>
            <person name="Dedysh S.N."/>
        </authorList>
    </citation>
    <scope>NUCLEOTIDE SEQUENCE [LARGE SCALE GENOMIC DNA]</scope>
    <source>
        <strain evidence="2">SP5</strain>
    </source>
</reference>
<dbReference type="AlphaFoldDB" id="A0A225EH61"/>
<keyword evidence="2" id="KW-1185">Reference proteome</keyword>
<dbReference type="OrthoDB" id="256783at2"/>